<dbReference type="RefSeq" id="XP_029654301.1">
    <property type="nucleotide sequence ID" value="XM_029798441.1"/>
</dbReference>
<dbReference type="Proteomes" id="UP000515154">
    <property type="component" value="Unplaced"/>
</dbReference>
<organism evidence="1 2">
    <name type="scientific">Octopus sinensis</name>
    <name type="common">East Asian common octopus</name>
    <dbReference type="NCBI Taxonomy" id="2607531"/>
    <lineage>
        <taxon>Eukaryota</taxon>
        <taxon>Metazoa</taxon>
        <taxon>Spiralia</taxon>
        <taxon>Lophotrochozoa</taxon>
        <taxon>Mollusca</taxon>
        <taxon>Cephalopoda</taxon>
        <taxon>Coleoidea</taxon>
        <taxon>Octopodiformes</taxon>
        <taxon>Octopoda</taxon>
        <taxon>Incirrata</taxon>
        <taxon>Octopodidae</taxon>
        <taxon>Octopus</taxon>
    </lineage>
</organism>
<evidence type="ECO:0000313" key="2">
    <source>
        <dbReference type="RefSeq" id="XP_029654301.1"/>
    </source>
</evidence>
<keyword evidence="1" id="KW-1185">Reference proteome</keyword>
<accession>A0A6P7U002</accession>
<protein>
    <submittedName>
        <fullName evidence="2">Uncharacterized protein LOC115227689</fullName>
    </submittedName>
</protein>
<dbReference type="KEGG" id="osn:115227689"/>
<sequence length="225" mass="25561">MLIGAIKKHVRLKYFVTNCSKVRITFYDNKLKTTARLIDVIKSVGLEKGSILCLGVEIYVNNKETIYPSANIKFPNLAELREKVSKKINQSALNSIYSKNLNNDTTFKDYEIAEDNPCVKRKISSSDNHWETFSKLTSGPLSSIFSCQNHSQPKKTANCERMSISDSYEPDSNERNNICSTFVVPQIISNKEFILNETKENIKTKPKIEFGIESIIADEYSSNLI</sequence>
<proteinExistence type="predicted"/>
<name>A0A6P7U002_9MOLL</name>
<gene>
    <name evidence="2" type="primary">LOC115227689</name>
</gene>
<evidence type="ECO:0000313" key="1">
    <source>
        <dbReference type="Proteomes" id="UP000515154"/>
    </source>
</evidence>
<reference evidence="2" key="1">
    <citation type="submission" date="2025-08" db="UniProtKB">
        <authorList>
            <consortium name="RefSeq"/>
        </authorList>
    </citation>
    <scope>IDENTIFICATION</scope>
</reference>
<dbReference type="AlphaFoldDB" id="A0A6P7U002"/>